<feature type="binding site" evidence="9">
    <location>
        <position position="280"/>
    </location>
    <ligand>
        <name>K(+)</name>
        <dbReference type="ChEBI" id="CHEBI:29103"/>
    </ligand>
</feature>
<dbReference type="InterPro" id="IPR011611">
    <property type="entry name" value="PfkB_dom"/>
</dbReference>
<feature type="binding site" evidence="9">
    <location>
        <begin position="48"/>
        <end position="52"/>
    </location>
    <ligand>
        <name>substrate</name>
    </ligand>
</feature>
<evidence type="ECO:0000256" key="7">
    <source>
        <dbReference type="ARBA" id="ARBA00022958"/>
    </source>
</evidence>
<name>A0A1W9KQG5_9BURK</name>
<dbReference type="Proteomes" id="UP000192505">
    <property type="component" value="Unassembled WGS sequence"/>
</dbReference>
<protein>
    <recommendedName>
        <fullName evidence="9">Ribokinase</fullName>
        <shortName evidence="9">RK</shortName>
        <ecNumber evidence="9">2.7.1.15</ecNumber>
    </recommendedName>
</protein>
<feature type="binding site" evidence="9">
    <location>
        <begin position="249"/>
        <end position="250"/>
    </location>
    <ligand>
        <name>ATP</name>
        <dbReference type="ChEBI" id="CHEBI:30616"/>
    </ligand>
</feature>
<evidence type="ECO:0000313" key="11">
    <source>
        <dbReference type="EMBL" id="OQW86401.1"/>
    </source>
</evidence>
<proteinExistence type="inferred from homology"/>
<feature type="domain" description="Carbohydrate kinase PfkB" evidence="10">
    <location>
        <begin position="12"/>
        <end position="292"/>
    </location>
</feature>
<feature type="binding site" evidence="9">
    <location>
        <position position="289"/>
    </location>
    <ligand>
        <name>K(+)</name>
        <dbReference type="ChEBI" id="CHEBI:29103"/>
    </ligand>
</feature>
<dbReference type="EC" id="2.7.1.15" evidence="9"/>
<keyword evidence="5 9" id="KW-0067">ATP-binding</keyword>
<feature type="binding site" evidence="9">
    <location>
        <position position="189"/>
    </location>
    <ligand>
        <name>ATP</name>
        <dbReference type="ChEBI" id="CHEBI:30616"/>
    </ligand>
</feature>
<comment type="subunit">
    <text evidence="9">Homodimer.</text>
</comment>
<feature type="binding site" evidence="9">
    <location>
        <position position="283"/>
    </location>
    <ligand>
        <name>K(+)</name>
        <dbReference type="ChEBI" id="CHEBI:29103"/>
    </ligand>
</feature>
<dbReference type="AlphaFoldDB" id="A0A1W9KQG5"/>
<keyword evidence="7 9" id="KW-0630">Potassium</keyword>
<dbReference type="PANTHER" id="PTHR10584:SF166">
    <property type="entry name" value="RIBOKINASE"/>
    <property type="match status" value="1"/>
</dbReference>
<evidence type="ECO:0000259" key="10">
    <source>
        <dbReference type="Pfam" id="PF00294"/>
    </source>
</evidence>
<evidence type="ECO:0000256" key="5">
    <source>
        <dbReference type="ARBA" id="ARBA00022840"/>
    </source>
</evidence>
<comment type="caution">
    <text evidence="11">The sequence shown here is derived from an EMBL/GenBank/DDBJ whole genome shotgun (WGS) entry which is preliminary data.</text>
</comment>
<dbReference type="PANTHER" id="PTHR10584">
    <property type="entry name" value="SUGAR KINASE"/>
    <property type="match status" value="1"/>
</dbReference>
<keyword evidence="4 9" id="KW-0418">Kinase</keyword>
<dbReference type="HAMAP" id="MF_01987">
    <property type="entry name" value="Ribokinase"/>
    <property type="match status" value="1"/>
</dbReference>
<evidence type="ECO:0000256" key="6">
    <source>
        <dbReference type="ARBA" id="ARBA00022842"/>
    </source>
</evidence>
<comment type="activity regulation">
    <text evidence="9">Activated by a monovalent cation that binds near, but not in, the active site. The most likely occupant of the site in vivo is potassium. Ion binding induces a conformational change that may alter substrate affinity.</text>
</comment>
<evidence type="ECO:0000256" key="2">
    <source>
        <dbReference type="ARBA" id="ARBA00022723"/>
    </source>
</evidence>
<dbReference type="GO" id="GO:0046872">
    <property type="term" value="F:metal ion binding"/>
    <property type="evidence" value="ECO:0007669"/>
    <property type="project" value="UniProtKB-KW"/>
</dbReference>
<dbReference type="UniPathway" id="UPA00916">
    <property type="reaction ID" value="UER00889"/>
</dbReference>
<feature type="binding site" evidence="9">
    <location>
        <position position="244"/>
    </location>
    <ligand>
        <name>K(+)</name>
        <dbReference type="ChEBI" id="CHEBI:29103"/>
    </ligand>
</feature>
<evidence type="ECO:0000256" key="8">
    <source>
        <dbReference type="ARBA" id="ARBA00023277"/>
    </source>
</evidence>
<evidence type="ECO:0000256" key="3">
    <source>
        <dbReference type="ARBA" id="ARBA00022741"/>
    </source>
</evidence>
<evidence type="ECO:0000256" key="4">
    <source>
        <dbReference type="ARBA" id="ARBA00022777"/>
    </source>
</evidence>
<comment type="catalytic activity">
    <reaction evidence="9">
        <text>D-ribose + ATP = D-ribose 5-phosphate + ADP + H(+)</text>
        <dbReference type="Rhea" id="RHEA:13697"/>
        <dbReference type="ChEBI" id="CHEBI:15378"/>
        <dbReference type="ChEBI" id="CHEBI:30616"/>
        <dbReference type="ChEBI" id="CHEBI:47013"/>
        <dbReference type="ChEBI" id="CHEBI:78346"/>
        <dbReference type="ChEBI" id="CHEBI:456216"/>
        <dbReference type="EC" id="2.7.1.15"/>
    </reaction>
</comment>
<dbReference type="InterPro" id="IPR029056">
    <property type="entry name" value="Ribokinase-like"/>
</dbReference>
<keyword evidence="8 9" id="KW-0119">Carbohydrate metabolism</keyword>
<dbReference type="GO" id="GO:0019303">
    <property type="term" value="P:D-ribose catabolic process"/>
    <property type="evidence" value="ECO:0007669"/>
    <property type="project" value="UniProtKB-UniRule"/>
</dbReference>
<dbReference type="EMBL" id="MTEI01000017">
    <property type="protein sequence ID" value="OQW86401.1"/>
    <property type="molecule type" value="Genomic_DNA"/>
</dbReference>
<accession>A0A1W9KQG5</accession>
<keyword evidence="6 9" id="KW-0460">Magnesium</keyword>
<dbReference type="GO" id="GO:0005524">
    <property type="term" value="F:ATP binding"/>
    <property type="evidence" value="ECO:0007669"/>
    <property type="project" value="UniProtKB-UniRule"/>
</dbReference>
<comment type="subcellular location">
    <subcellularLocation>
        <location evidence="9">Cytoplasm</location>
    </subcellularLocation>
</comment>
<dbReference type="InterPro" id="IPR011877">
    <property type="entry name" value="Ribokinase"/>
</dbReference>
<feature type="binding site" evidence="9">
    <location>
        <begin position="218"/>
        <end position="223"/>
    </location>
    <ligand>
        <name>ATP</name>
        <dbReference type="ChEBI" id="CHEBI:30616"/>
    </ligand>
</feature>
<comment type="function">
    <text evidence="9">Catalyzes the phosphorylation of ribose at O-5 in a reaction requiring ATP and magnesium. The resulting D-ribose-5-phosphate can then be used either for sythesis of nucleotides, histidine, and tryptophan, or as a component of the pentose phosphate pathway.</text>
</comment>
<feature type="binding site" evidence="9">
    <location>
        <position position="145"/>
    </location>
    <ligand>
        <name>substrate</name>
    </ligand>
</feature>
<evidence type="ECO:0000256" key="1">
    <source>
        <dbReference type="ARBA" id="ARBA00022679"/>
    </source>
</evidence>
<comment type="caution">
    <text evidence="9">Lacks conserved residue(s) required for the propagation of feature annotation.</text>
</comment>
<feature type="binding site" evidence="9">
    <location>
        <position position="285"/>
    </location>
    <ligand>
        <name>K(+)</name>
        <dbReference type="ChEBI" id="CHEBI:29103"/>
    </ligand>
</feature>
<dbReference type="Pfam" id="PF00294">
    <property type="entry name" value="PfkB"/>
    <property type="match status" value="1"/>
</dbReference>
<comment type="pathway">
    <text evidence="9">Carbohydrate metabolism; D-ribose degradation; D-ribose 5-phosphate from beta-D-ribopyranose: step 2/2.</text>
</comment>
<dbReference type="CDD" id="cd01174">
    <property type="entry name" value="ribokinase"/>
    <property type="match status" value="1"/>
</dbReference>
<keyword evidence="9" id="KW-0963">Cytoplasm</keyword>
<evidence type="ECO:0000256" key="9">
    <source>
        <dbReference type="HAMAP-Rule" id="MF_01987"/>
    </source>
</evidence>
<comment type="cofactor">
    <cofactor evidence="9">
        <name>Mg(2+)</name>
        <dbReference type="ChEBI" id="CHEBI:18420"/>
    </cofactor>
    <text evidence="9">Requires a divalent cation, most likely magnesium in vivo, as an electrophilic catalyst to aid phosphoryl group transfer. It is the chelate of the metal and the nucleotide that is the actual substrate.</text>
</comment>
<feature type="binding site" evidence="9">
    <location>
        <position position="250"/>
    </location>
    <ligand>
        <name>substrate</name>
    </ligand>
</feature>
<keyword evidence="3 9" id="KW-0547">Nucleotide-binding</keyword>
<dbReference type="GO" id="GO:0005829">
    <property type="term" value="C:cytosol"/>
    <property type="evidence" value="ECO:0007669"/>
    <property type="project" value="TreeGrafter"/>
</dbReference>
<dbReference type="PRINTS" id="PR00990">
    <property type="entry name" value="RIBOKINASE"/>
</dbReference>
<reference evidence="11 12" key="1">
    <citation type="submission" date="2017-01" db="EMBL/GenBank/DDBJ databases">
        <title>Novel large sulfur bacteria in the metagenomes of groundwater-fed chemosynthetic microbial mats in the Lake Huron basin.</title>
        <authorList>
            <person name="Sharrar A.M."/>
            <person name="Flood B.E."/>
            <person name="Bailey J.V."/>
            <person name="Jones D.S."/>
            <person name="Biddanda B."/>
            <person name="Ruberg S.A."/>
            <person name="Marcus D.N."/>
            <person name="Dick G.J."/>
        </authorList>
    </citation>
    <scope>NUCLEOTIDE SEQUENCE [LARGE SCALE GENOMIC DNA]</scope>
    <source>
        <strain evidence="11">A7</strain>
    </source>
</reference>
<dbReference type="InterPro" id="IPR002139">
    <property type="entry name" value="Ribo/fructo_kinase"/>
</dbReference>
<comment type="similarity">
    <text evidence="9">Belongs to the carbohydrate kinase PfkB family. Ribokinase subfamily.</text>
</comment>
<dbReference type="Gene3D" id="3.40.1190.20">
    <property type="match status" value="1"/>
</dbReference>
<feature type="binding site" evidence="9">
    <location>
        <begin position="20"/>
        <end position="22"/>
    </location>
    <ligand>
        <name>substrate</name>
    </ligand>
</feature>
<keyword evidence="2 9" id="KW-0479">Metal-binding</keyword>
<feature type="binding site" evidence="9">
    <location>
        <position position="246"/>
    </location>
    <ligand>
        <name>K(+)</name>
        <dbReference type="ChEBI" id="CHEBI:29103"/>
    </ligand>
</feature>
<evidence type="ECO:0000313" key="12">
    <source>
        <dbReference type="Proteomes" id="UP000192505"/>
    </source>
</evidence>
<keyword evidence="1 9" id="KW-0808">Transferase</keyword>
<dbReference type="GO" id="GO:0004747">
    <property type="term" value="F:ribokinase activity"/>
    <property type="evidence" value="ECO:0007669"/>
    <property type="project" value="UniProtKB-UniRule"/>
</dbReference>
<sequence length="321" mass="32516">MPAPYPFKNKPMILVAGSANLDFVVRAPHIPAPGETVLGQAFTTYPGGKGANQAVACARAGGAATQMLLAVGQDSFAEPLLASLYSANVKLNTVLTQDQPTGCAFICVADNAENAITVAPGANLTLAPEHLPDLTGFSHLLMQLETPLATVTAYALAARAQGVTVVLNAAPAQPLPPELLAAVDVLIVNEGELAAVVPYPVSLMTNLAQIAVPCVVVTLGQRGCAARLGNTFFIQPAYPVNAVDTTGAGDTFCGVLVAALDQGESLTQAMQRASAAAALACTEAGAQSSIPTADAVSAFLAQQPAPCEASVSALCNYCGMG</sequence>
<feature type="active site" description="Proton acceptor" evidence="9">
    <location>
        <position position="250"/>
    </location>
</feature>
<dbReference type="SUPFAM" id="SSF53613">
    <property type="entry name" value="Ribokinase-like"/>
    <property type="match status" value="1"/>
</dbReference>
<gene>
    <name evidence="9" type="primary">rbsK</name>
    <name evidence="11" type="ORF">BWK72_17455</name>
</gene>
<organism evidence="11 12">
    <name type="scientific">Rhodoferax ferrireducens</name>
    <dbReference type="NCBI Taxonomy" id="192843"/>
    <lineage>
        <taxon>Bacteria</taxon>
        <taxon>Pseudomonadati</taxon>
        <taxon>Pseudomonadota</taxon>
        <taxon>Betaproteobacteria</taxon>
        <taxon>Burkholderiales</taxon>
        <taxon>Comamonadaceae</taxon>
        <taxon>Rhodoferax</taxon>
    </lineage>
</organism>